<dbReference type="Pfam" id="PF13391">
    <property type="entry name" value="HNH_2"/>
    <property type="match status" value="1"/>
</dbReference>
<dbReference type="Proteomes" id="UP001610446">
    <property type="component" value="Unassembled WGS sequence"/>
</dbReference>
<evidence type="ECO:0000313" key="3">
    <source>
        <dbReference type="EMBL" id="KAL2826335.1"/>
    </source>
</evidence>
<evidence type="ECO:0000256" key="1">
    <source>
        <dbReference type="SAM" id="MobiDB-lite"/>
    </source>
</evidence>
<keyword evidence="4" id="KW-1185">Reference proteome</keyword>
<accession>A0ABR4IEY5</accession>
<feature type="compositionally biased region" description="Basic and acidic residues" evidence="1">
    <location>
        <begin position="270"/>
        <end position="287"/>
    </location>
</feature>
<sequence>MDSPQNESRSSSRASSNLSSGISSSVFSDAVKIRVKGNCGNQCWACEACDPQVCHAAPRDDRQAVVWFERHLFDFPINSYMNAIALCPNCHNQFDYSLDPGFAFIPVDIQYFIDFELADRERRKEARRNRDFDTLARRVPSAEDYRQHQLAQGVISSDSSSPSSDGGLYRPVFLKPIWKRPGFQAAIEYDRPWYGAPMASLRRAFPLLGSARSHVLGKATREALERLRNLYFDPEEDGEEQEGAANTRKRPTSPSSPEDEAPARKNRRVDKRDHHGGGELGGTERGDGVPGGAGPPMTFCPVLQAWVPANWSIGPNSTANDVIEDFGRCVEAGTVDAQAS</sequence>
<feature type="domain" description="HNH nuclease" evidence="2">
    <location>
        <begin position="49"/>
        <end position="96"/>
    </location>
</feature>
<evidence type="ECO:0000259" key="2">
    <source>
        <dbReference type="Pfam" id="PF13391"/>
    </source>
</evidence>
<evidence type="ECO:0000313" key="4">
    <source>
        <dbReference type="Proteomes" id="UP001610446"/>
    </source>
</evidence>
<dbReference type="InterPro" id="IPR003615">
    <property type="entry name" value="HNH_nuc"/>
</dbReference>
<name>A0ABR4IEY5_9EURO</name>
<feature type="compositionally biased region" description="Acidic residues" evidence="1">
    <location>
        <begin position="233"/>
        <end position="242"/>
    </location>
</feature>
<comment type="caution">
    <text evidence="3">The sequence shown here is derived from an EMBL/GenBank/DDBJ whole genome shotgun (WGS) entry which is preliminary data.</text>
</comment>
<proteinExistence type="predicted"/>
<feature type="region of interest" description="Disordered" evidence="1">
    <location>
        <begin position="231"/>
        <end position="295"/>
    </location>
</feature>
<organism evidence="3 4">
    <name type="scientific">Aspergillus pseudoustus</name>
    <dbReference type="NCBI Taxonomy" id="1810923"/>
    <lineage>
        <taxon>Eukaryota</taxon>
        <taxon>Fungi</taxon>
        <taxon>Dikarya</taxon>
        <taxon>Ascomycota</taxon>
        <taxon>Pezizomycotina</taxon>
        <taxon>Eurotiomycetes</taxon>
        <taxon>Eurotiomycetidae</taxon>
        <taxon>Eurotiales</taxon>
        <taxon>Aspergillaceae</taxon>
        <taxon>Aspergillus</taxon>
        <taxon>Aspergillus subgen. Nidulantes</taxon>
    </lineage>
</organism>
<gene>
    <name evidence="3" type="ORF">BJY01DRAFT_256045</name>
</gene>
<reference evidence="3 4" key="1">
    <citation type="submission" date="2024-07" db="EMBL/GenBank/DDBJ databases">
        <title>Section-level genome sequencing and comparative genomics of Aspergillus sections Usti and Cavernicolus.</title>
        <authorList>
            <consortium name="Lawrence Berkeley National Laboratory"/>
            <person name="Nybo J.L."/>
            <person name="Vesth T.C."/>
            <person name="Theobald S."/>
            <person name="Frisvad J.C."/>
            <person name="Larsen T.O."/>
            <person name="Kjaerboelling I."/>
            <person name="Rothschild-Mancinelli K."/>
            <person name="Lyhne E.K."/>
            <person name="Kogle M.E."/>
            <person name="Barry K."/>
            <person name="Clum A."/>
            <person name="Na H."/>
            <person name="Ledsgaard L."/>
            <person name="Lin J."/>
            <person name="Lipzen A."/>
            <person name="Kuo A."/>
            <person name="Riley R."/>
            <person name="Mondo S."/>
            <person name="Labutti K."/>
            <person name="Haridas S."/>
            <person name="Pangalinan J."/>
            <person name="Salamov A.A."/>
            <person name="Simmons B.A."/>
            <person name="Magnuson J.K."/>
            <person name="Chen J."/>
            <person name="Drula E."/>
            <person name="Henrissat B."/>
            <person name="Wiebenga A."/>
            <person name="Lubbers R.J."/>
            <person name="Gomes A.C."/>
            <person name="Makela M.R."/>
            <person name="Stajich J."/>
            <person name="Grigoriev I.V."/>
            <person name="Mortensen U.H."/>
            <person name="De Vries R.P."/>
            <person name="Baker S.E."/>
            <person name="Andersen M.R."/>
        </authorList>
    </citation>
    <scope>NUCLEOTIDE SEQUENCE [LARGE SCALE GENOMIC DNA]</scope>
    <source>
        <strain evidence="3 4">CBS 123904</strain>
    </source>
</reference>
<dbReference type="EMBL" id="JBFXLU010000450">
    <property type="protein sequence ID" value="KAL2826335.1"/>
    <property type="molecule type" value="Genomic_DNA"/>
</dbReference>
<feature type="region of interest" description="Disordered" evidence="1">
    <location>
        <begin position="1"/>
        <end position="22"/>
    </location>
</feature>
<protein>
    <recommendedName>
        <fullName evidence="2">HNH nuclease domain-containing protein</fullName>
    </recommendedName>
</protein>